<dbReference type="GeneID" id="54551634"/>
<proteinExistence type="predicted"/>
<keyword evidence="2" id="KW-1185">Reference proteome</keyword>
<reference evidence="1" key="1">
    <citation type="journal article" date="2020" name="Stud. Mycol.">
        <title>101 Dothideomycetes genomes: a test case for predicting lifestyles and emergence of pathogens.</title>
        <authorList>
            <person name="Haridas S."/>
            <person name="Albert R."/>
            <person name="Binder M."/>
            <person name="Bloem J."/>
            <person name="Labutti K."/>
            <person name="Salamov A."/>
            <person name="Andreopoulos B."/>
            <person name="Baker S."/>
            <person name="Barry K."/>
            <person name="Bills G."/>
            <person name="Bluhm B."/>
            <person name="Cannon C."/>
            <person name="Castanera R."/>
            <person name="Culley D."/>
            <person name="Daum C."/>
            <person name="Ezra D."/>
            <person name="Gonzalez J."/>
            <person name="Henrissat B."/>
            <person name="Kuo A."/>
            <person name="Liang C."/>
            <person name="Lipzen A."/>
            <person name="Lutzoni F."/>
            <person name="Magnuson J."/>
            <person name="Mondo S."/>
            <person name="Nolan M."/>
            <person name="Ohm R."/>
            <person name="Pangilinan J."/>
            <person name="Park H.-J."/>
            <person name="Ramirez L."/>
            <person name="Alfaro M."/>
            <person name="Sun H."/>
            <person name="Tritt A."/>
            <person name="Yoshinaga Y."/>
            <person name="Zwiers L.-H."/>
            <person name="Turgeon B."/>
            <person name="Goodwin S."/>
            <person name="Spatafora J."/>
            <person name="Crous P."/>
            <person name="Grigoriev I."/>
        </authorList>
    </citation>
    <scope>NUCLEOTIDE SEQUENCE</scope>
    <source>
        <strain evidence="1">CBS 379.55</strain>
    </source>
</reference>
<gene>
    <name evidence="1" type="ORF">EI97DRAFT_433771</name>
</gene>
<dbReference type="AlphaFoldDB" id="A0A6A6JJF6"/>
<protein>
    <submittedName>
        <fullName evidence="1">Uncharacterized protein</fullName>
    </submittedName>
</protein>
<sequence>MASLWRERTWNSEATNGYIPSEEGYVASRYSKRGQGQDRWALLGSTGTISSLRLGSMKFEIVQC</sequence>
<dbReference type="RefSeq" id="XP_033653365.1">
    <property type="nucleotide sequence ID" value="XM_033798459.1"/>
</dbReference>
<name>A0A6A6JJF6_WESOR</name>
<dbReference type="Proteomes" id="UP000800097">
    <property type="component" value="Unassembled WGS sequence"/>
</dbReference>
<dbReference type="EMBL" id="ML986495">
    <property type="protein sequence ID" value="KAF2275826.1"/>
    <property type="molecule type" value="Genomic_DNA"/>
</dbReference>
<evidence type="ECO:0000313" key="1">
    <source>
        <dbReference type="EMBL" id="KAF2275826.1"/>
    </source>
</evidence>
<evidence type="ECO:0000313" key="2">
    <source>
        <dbReference type="Proteomes" id="UP000800097"/>
    </source>
</evidence>
<organism evidence="1 2">
    <name type="scientific">Westerdykella ornata</name>
    <dbReference type="NCBI Taxonomy" id="318751"/>
    <lineage>
        <taxon>Eukaryota</taxon>
        <taxon>Fungi</taxon>
        <taxon>Dikarya</taxon>
        <taxon>Ascomycota</taxon>
        <taxon>Pezizomycotina</taxon>
        <taxon>Dothideomycetes</taxon>
        <taxon>Pleosporomycetidae</taxon>
        <taxon>Pleosporales</taxon>
        <taxon>Sporormiaceae</taxon>
        <taxon>Westerdykella</taxon>
    </lineage>
</organism>
<accession>A0A6A6JJF6</accession>